<organism evidence="3 4">
    <name type="scientific">Nocardioides nanhaiensis</name>
    <dbReference type="NCBI Taxonomy" id="1476871"/>
    <lineage>
        <taxon>Bacteria</taxon>
        <taxon>Bacillati</taxon>
        <taxon>Actinomycetota</taxon>
        <taxon>Actinomycetes</taxon>
        <taxon>Propionibacteriales</taxon>
        <taxon>Nocardioidaceae</taxon>
        <taxon>Nocardioides</taxon>
    </lineage>
</organism>
<dbReference type="InterPro" id="IPR015590">
    <property type="entry name" value="Aldehyde_DH_dom"/>
</dbReference>
<dbReference type="InterPro" id="IPR016161">
    <property type="entry name" value="Ald_DH/histidinol_DH"/>
</dbReference>
<dbReference type="Gene3D" id="3.40.605.10">
    <property type="entry name" value="Aldehyde Dehydrogenase, Chain A, domain 1"/>
    <property type="match status" value="1"/>
</dbReference>
<keyword evidence="1" id="KW-0560">Oxidoreductase</keyword>
<name>A0ABP8VVB6_9ACTN</name>
<accession>A0ABP8VVB6</accession>
<dbReference type="Proteomes" id="UP001500621">
    <property type="component" value="Unassembled WGS sequence"/>
</dbReference>
<dbReference type="PANTHER" id="PTHR43353">
    <property type="entry name" value="SUCCINATE-SEMIALDEHYDE DEHYDROGENASE, MITOCHONDRIAL"/>
    <property type="match status" value="1"/>
</dbReference>
<sequence>MRPTTTPDGIAALVAGDLVASPERTWSTVLHPHDGAVVARVGAASTADVEACVQAAGRAAEGWRAVPAGERARALRALAADLRAAAETLATLIVAESGKLRAEALAEVDLSCRYLEWFASITPDGEPRQTTPAARVALTPVGVVAAVTPWNFPLSIPVRKIAAALAAGCPVVLKPSPLAPATAVDLVLRCQQHLPPGVVGLVLGGREEGLALAGSAGVRAVSFTGSTEAGVHLATRLAATLTRSVLELGGRAPAIVLPGSDLERAADTLMVAKFRNNGASCIAANNVFVHESQLEPLIDVLADRVQALQSGDPDDAATTLGPQRTPEHARTIAGLAAQAERGGCRVVRSAPVDEDSGCHTPAALVHADREIESWEREVFGPLLQVRGFRDVDRVVQEVNEWQRGLGGYVVAPEQEHATALARRLRIGIVGIDTGTPNSPEVPFGGFDLAGWGREGSMPGLEAFLEHQTLAYGPPVTGDDHG</sequence>
<evidence type="ECO:0000256" key="1">
    <source>
        <dbReference type="ARBA" id="ARBA00023002"/>
    </source>
</evidence>
<evidence type="ECO:0000313" key="4">
    <source>
        <dbReference type="Proteomes" id="UP001500621"/>
    </source>
</evidence>
<dbReference type="PANTHER" id="PTHR43353:SF5">
    <property type="entry name" value="SUCCINATE-SEMIALDEHYDE DEHYDROGENASE, MITOCHONDRIAL"/>
    <property type="match status" value="1"/>
</dbReference>
<dbReference type="Gene3D" id="3.40.309.10">
    <property type="entry name" value="Aldehyde Dehydrogenase, Chain A, domain 2"/>
    <property type="match status" value="1"/>
</dbReference>
<gene>
    <name evidence="3" type="ORF">GCM10023226_07250</name>
</gene>
<comment type="caution">
    <text evidence="3">The sequence shown here is derived from an EMBL/GenBank/DDBJ whole genome shotgun (WGS) entry which is preliminary data.</text>
</comment>
<reference evidence="4" key="1">
    <citation type="journal article" date="2019" name="Int. J. Syst. Evol. Microbiol.">
        <title>The Global Catalogue of Microorganisms (GCM) 10K type strain sequencing project: providing services to taxonomists for standard genome sequencing and annotation.</title>
        <authorList>
            <consortium name="The Broad Institute Genomics Platform"/>
            <consortium name="The Broad Institute Genome Sequencing Center for Infectious Disease"/>
            <person name="Wu L."/>
            <person name="Ma J."/>
        </authorList>
    </citation>
    <scope>NUCLEOTIDE SEQUENCE [LARGE SCALE GENOMIC DNA]</scope>
    <source>
        <strain evidence="4">JCM 18127</strain>
    </source>
</reference>
<dbReference type="InterPro" id="IPR050740">
    <property type="entry name" value="Aldehyde_DH_Superfamily"/>
</dbReference>
<proteinExistence type="predicted"/>
<evidence type="ECO:0000313" key="3">
    <source>
        <dbReference type="EMBL" id="GAA4672862.1"/>
    </source>
</evidence>
<dbReference type="RefSeq" id="WP_345262737.1">
    <property type="nucleotide sequence ID" value="NZ_BAABIM010000001.1"/>
</dbReference>
<evidence type="ECO:0000259" key="2">
    <source>
        <dbReference type="Pfam" id="PF00171"/>
    </source>
</evidence>
<feature type="domain" description="Aldehyde dehydrogenase" evidence="2">
    <location>
        <begin position="24"/>
        <end position="468"/>
    </location>
</feature>
<dbReference type="Pfam" id="PF00171">
    <property type="entry name" value="Aldedh"/>
    <property type="match status" value="1"/>
</dbReference>
<dbReference type="InterPro" id="IPR016163">
    <property type="entry name" value="Ald_DH_C"/>
</dbReference>
<dbReference type="EMBL" id="BAABIM010000001">
    <property type="protein sequence ID" value="GAA4672862.1"/>
    <property type="molecule type" value="Genomic_DNA"/>
</dbReference>
<dbReference type="InterPro" id="IPR016162">
    <property type="entry name" value="Ald_DH_N"/>
</dbReference>
<dbReference type="SUPFAM" id="SSF53720">
    <property type="entry name" value="ALDH-like"/>
    <property type="match status" value="1"/>
</dbReference>
<keyword evidence="4" id="KW-1185">Reference proteome</keyword>
<protein>
    <submittedName>
        <fullName evidence="3">NAD-dependent succinate-semialdehyde dehydrogenase</fullName>
    </submittedName>
</protein>